<dbReference type="PROSITE" id="PS00134">
    <property type="entry name" value="TRYPSIN_HIS"/>
    <property type="match status" value="1"/>
</dbReference>
<dbReference type="SMART" id="SM00020">
    <property type="entry name" value="Tryp_SPc"/>
    <property type="match status" value="1"/>
</dbReference>
<reference evidence="8" key="1">
    <citation type="submission" date="2022-01" db="EMBL/GenBank/DDBJ databases">
        <authorList>
            <person name="King R."/>
        </authorList>
    </citation>
    <scope>NUCLEOTIDE SEQUENCE</scope>
</reference>
<dbReference type="AlphaFoldDB" id="A0A9P0EHW4"/>
<keyword evidence="5" id="KW-1015">Disulfide bond</keyword>
<evidence type="ECO:0000256" key="1">
    <source>
        <dbReference type="ARBA" id="ARBA00007664"/>
    </source>
</evidence>
<keyword evidence="9" id="KW-1185">Reference proteome</keyword>
<dbReference type="SUPFAM" id="SSF50494">
    <property type="entry name" value="Trypsin-like serine proteases"/>
    <property type="match status" value="1"/>
</dbReference>
<dbReference type="Proteomes" id="UP001152798">
    <property type="component" value="Chromosome 3"/>
</dbReference>
<dbReference type="GO" id="GO:0006508">
    <property type="term" value="P:proteolysis"/>
    <property type="evidence" value="ECO:0007669"/>
    <property type="project" value="UniProtKB-KW"/>
</dbReference>
<evidence type="ECO:0000313" key="9">
    <source>
        <dbReference type="Proteomes" id="UP001152798"/>
    </source>
</evidence>
<dbReference type="CDD" id="cd00190">
    <property type="entry name" value="Tryp_SPc"/>
    <property type="match status" value="1"/>
</dbReference>
<sequence>MNHNRYLDFSPYFRRPIASNNLHRRHNKYSLTCNCSWGTVPEGLNISLNRLKYKIVGGNEIDDSENYPMMAGLQLKESNCVICGATILTEFHALTAAHCIFGENVTNLQLAVGIRHNCRQPNDGGQYLSLLEPAYVHEYYDEKSNNQDIAIVVTQERIIFRTTVGPTCIYPHPLSLTDNYIFLALGWGKLSEEEDASPELVKVFLNSFDIEECKDKVPPEIMNDNWSLQMCTYTIKKDTCGGDSGGPLFIVDRAVNRLAQVALISMGVGCARVDEPGVNTALYPYIGWMQWTIENSMRTHYPEDYYKCGYNKICYSTDWTE</sequence>
<dbReference type="GO" id="GO:0004252">
    <property type="term" value="F:serine-type endopeptidase activity"/>
    <property type="evidence" value="ECO:0007669"/>
    <property type="project" value="InterPro"/>
</dbReference>
<dbReference type="InterPro" id="IPR018114">
    <property type="entry name" value="TRYPSIN_HIS"/>
</dbReference>
<evidence type="ECO:0000313" key="8">
    <source>
        <dbReference type="EMBL" id="CAH1394431.1"/>
    </source>
</evidence>
<dbReference type="InterPro" id="IPR001254">
    <property type="entry name" value="Trypsin_dom"/>
</dbReference>
<dbReference type="InterPro" id="IPR033116">
    <property type="entry name" value="TRYPSIN_SER"/>
</dbReference>
<dbReference type="PANTHER" id="PTHR24276">
    <property type="entry name" value="POLYSERASE-RELATED"/>
    <property type="match status" value="1"/>
</dbReference>
<keyword evidence="2 6" id="KW-0645">Protease</keyword>
<evidence type="ECO:0000256" key="5">
    <source>
        <dbReference type="ARBA" id="ARBA00023157"/>
    </source>
</evidence>
<evidence type="ECO:0000256" key="2">
    <source>
        <dbReference type="ARBA" id="ARBA00022670"/>
    </source>
</evidence>
<dbReference type="EMBL" id="OV725079">
    <property type="protein sequence ID" value="CAH1394431.1"/>
    <property type="molecule type" value="Genomic_DNA"/>
</dbReference>
<dbReference type="InterPro" id="IPR050430">
    <property type="entry name" value="Peptidase_S1"/>
</dbReference>
<dbReference type="PROSITE" id="PS50240">
    <property type="entry name" value="TRYPSIN_DOM"/>
    <property type="match status" value="1"/>
</dbReference>
<dbReference type="InterPro" id="IPR001314">
    <property type="entry name" value="Peptidase_S1A"/>
</dbReference>
<dbReference type="Gene3D" id="2.40.10.10">
    <property type="entry name" value="Trypsin-like serine proteases"/>
    <property type="match status" value="1"/>
</dbReference>
<dbReference type="PANTHER" id="PTHR24276:SF98">
    <property type="entry name" value="FI18310P1-RELATED"/>
    <property type="match status" value="1"/>
</dbReference>
<dbReference type="InterPro" id="IPR009003">
    <property type="entry name" value="Peptidase_S1_PA"/>
</dbReference>
<dbReference type="PROSITE" id="PS00135">
    <property type="entry name" value="TRYPSIN_SER"/>
    <property type="match status" value="1"/>
</dbReference>
<dbReference type="FunFam" id="2.40.10.10:FF:000068">
    <property type="entry name" value="transmembrane protease serine 2"/>
    <property type="match status" value="1"/>
</dbReference>
<feature type="domain" description="Peptidase S1" evidence="7">
    <location>
        <begin position="55"/>
        <end position="294"/>
    </location>
</feature>
<dbReference type="InterPro" id="IPR043504">
    <property type="entry name" value="Peptidase_S1_PA_chymotrypsin"/>
</dbReference>
<keyword evidence="3 6" id="KW-0378">Hydrolase</keyword>
<dbReference type="PRINTS" id="PR00722">
    <property type="entry name" value="CHYMOTRYPSIN"/>
</dbReference>
<evidence type="ECO:0000256" key="4">
    <source>
        <dbReference type="ARBA" id="ARBA00022825"/>
    </source>
</evidence>
<organism evidence="8 9">
    <name type="scientific">Nezara viridula</name>
    <name type="common">Southern green stink bug</name>
    <name type="synonym">Cimex viridulus</name>
    <dbReference type="NCBI Taxonomy" id="85310"/>
    <lineage>
        <taxon>Eukaryota</taxon>
        <taxon>Metazoa</taxon>
        <taxon>Ecdysozoa</taxon>
        <taxon>Arthropoda</taxon>
        <taxon>Hexapoda</taxon>
        <taxon>Insecta</taxon>
        <taxon>Pterygota</taxon>
        <taxon>Neoptera</taxon>
        <taxon>Paraneoptera</taxon>
        <taxon>Hemiptera</taxon>
        <taxon>Heteroptera</taxon>
        <taxon>Panheteroptera</taxon>
        <taxon>Pentatomomorpha</taxon>
        <taxon>Pentatomoidea</taxon>
        <taxon>Pentatomidae</taxon>
        <taxon>Pentatominae</taxon>
        <taxon>Nezara</taxon>
    </lineage>
</organism>
<protein>
    <recommendedName>
        <fullName evidence="7">Peptidase S1 domain-containing protein</fullName>
    </recommendedName>
</protein>
<comment type="similarity">
    <text evidence="1">Belongs to the peptidase S1 family.</text>
</comment>
<proteinExistence type="inferred from homology"/>
<evidence type="ECO:0000259" key="7">
    <source>
        <dbReference type="PROSITE" id="PS50240"/>
    </source>
</evidence>
<gene>
    <name evidence="8" type="ORF">NEZAVI_LOCUS4943</name>
</gene>
<accession>A0A9P0EHW4</accession>
<dbReference type="OrthoDB" id="6616568at2759"/>
<keyword evidence="4 6" id="KW-0720">Serine protease</keyword>
<name>A0A9P0EHW4_NEZVI</name>
<evidence type="ECO:0000256" key="6">
    <source>
        <dbReference type="RuleBase" id="RU363034"/>
    </source>
</evidence>
<dbReference type="Pfam" id="PF00089">
    <property type="entry name" value="Trypsin"/>
    <property type="match status" value="1"/>
</dbReference>
<evidence type="ECO:0000256" key="3">
    <source>
        <dbReference type="ARBA" id="ARBA00022801"/>
    </source>
</evidence>